<reference evidence="1" key="2">
    <citation type="submission" date="2017-11" db="EMBL/GenBank/DDBJ databases">
        <title>Coralsnake Venomics: Analyses of Venom Gland Transcriptomes and Proteomes of Six Brazilian Taxa.</title>
        <authorList>
            <person name="Aird S.D."/>
            <person name="Jorge da Silva N."/>
            <person name="Qiu L."/>
            <person name="Villar-Briones A."/>
            <person name="Aparecida-Saddi V."/>
            <person name="Campos-Telles M.P."/>
            <person name="Grau M."/>
            <person name="Mikheyev A.S."/>
        </authorList>
    </citation>
    <scope>NUCLEOTIDE SEQUENCE</scope>
    <source>
        <tissue evidence="1">Venom_gland</tissue>
    </source>
</reference>
<dbReference type="AlphaFoldDB" id="A0A2D4IDN0"/>
<protein>
    <submittedName>
        <fullName evidence="1">Uncharacterized protein</fullName>
    </submittedName>
</protein>
<accession>A0A2D4IDN0</accession>
<evidence type="ECO:0000313" key="1">
    <source>
        <dbReference type="EMBL" id="LAA82318.1"/>
    </source>
</evidence>
<dbReference type="EMBL" id="IACK01096843">
    <property type="protein sequence ID" value="LAA82318.1"/>
    <property type="molecule type" value="Transcribed_RNA"/>
</dbReference>
<sequence length="126" mass="14263">MEQTSLHKVSLSNPNVWLNCGRRMRTTCIRTGGEGLGTYLQVCTKSEQNRIAELEAVVRFNQCNNQLGERALHPELVRTSRIPPLVGRDPGGLLSKPLLKPEALYLLWRAQTGYKRPQNTFYLLLA</sequence>
<name>A0A2D4IDN0_MICLE</name>
<proteinExistence type="predicted"/>
<reference evidence="1" key="1">
    <citation type="submission" date="2017-07" db="EMBL/GenBank/DDBJ databases">
        <authorList>
            <person name="Mikheyev A."/>
            <person name="Grau M."/>
        </authorList>
    </citation>
    <scope>NUCLEOTIDE SEQUENCE</scope>
    <source>
        <tissue evidence="1">Venom_gland</tissue>
    </source>
</reference>
<organism evidence="1">
    <name type="scientific">Micrurus lemniscatus lemniscatus</name>
    <dbReference type="NCBI Taxonomy" id="129467"/>
    <lineage>
        <taxon>Eukaryota</taxon>
        <taxon>Metazoa</taxon>
        <taxon>Chordata</taxon>
        <taxon>Craniata</taxon>
        <taxon>Vertebrata</taxon>
        <taxon>Euteleostomi</taxon>
        <taxon>Lepidosauria</taxon>
        <taxon>Squamata</taxon>
        <taxon>Bifurcata</taxon>
        <taxon>Unidentata</taxon>
        <taxon>Episquamata</taxon>
        <taxon>Toxicofera</taxon>
        <taxon>Serpentes</taxon>
        <taxon>Colubroidea</taxon>
        <taxon>Elapidae</taxon>
        <taxon>Elapinae</taxon>
        <taxon>Micrurus</taxon>
    </lineage>
</organism>